<dbReference type="Pfam" id="PF02388">
    <property type="entry name" value="FemAB"/>
    <property type="match status" value="2"/>
</dbReference>
<dbReference type="RefSeq" id="WP_167148925.1">
    <property type="nucleotide sequence ID" value="NZ_JAAMOX010000001.1"/>
</dbReference>
<dbReference type="Gene3D" id="3.40.630.30">
    <property type="match status" value="2"/>
</dbReference>
<evidence type="ECO:0000256" key="4">
    <source>
        <dbReference type="ARBA" id="ARBA00022984"/>
    </source>
</evidence>
<organism evidence="7 8">
    <name type="scientific">Lysinibacter cavernae</name>
    <dbReference type="NCBI Taxonomy" id="1640652"/>
    <lineage>
        <taxon>Bacteria</taxon>
        <taxon>Bacillati</taxon>
        <taxon>Actinomycetota</taxon>
        <taxon>Actinomycetes</taxon>
        <taxon>Micrococcales</taxon>
        <taxon>Microbacteriaceae</taxon>
        <taxon>Lysinibacter</taxon>
    </lineage>
</organism>
<dbReference type="GO" id="GO:0016755">
    <property type="term" value="F:aminoacyltransferase activity"/>
    <property type="evidence" value="ECO:0007669"/>
    <property type="project" value="InterPro"/>
</dbReference>
<dbReference type="InterPro" id="IPR003447">
    <property type="entry name" value="FEMABX"/>
</dbReference>
<dbReference type="PROSITE" id="PS51191">
    <property type="entry name" value="FEMABX"/>
    <property type="match status" value="1"/>
</dbReference>
<gene>
    <name evidence="7" type="ORF">FHX76_001236</name>
</gene>
<dbReference type="AlphaFoldDB" id="A0A7X5R0K2"/>
<dbReference type="SUPFAM" id="SSF55729">
    <property type="entry name" value="Acyl-CoA N-acyltransferases (Nat)"/>
    <property type="match status" value="2"/>
</dbReference>
<dbReference type="PANTHER" id="PTHR36174:SF1">
    <property type="entry name" value="LIPID II:GLYCINE GLYCYLTRANSFERASE"/>
    <property type="match status" value="1"/>
</dbReference>
<sequence length="371" mass="41347">MEKPLNTAPVYPIRYASETEKASWDALIGSTPNGGNLLQTTSFAIAKASSGWTANYLVFQGDSAILSDVPNAEVPFLALSRSVPLLGTIWYIPNGPCFATAEQLLNFADTARPWFASKKAFLVKLDSELTTDSVDLSTLREHGLLKSTDLQTGSVNTVVLDLTPGSEAVFKAFPQPGRYSVNRARRDGVETSAVPLTPENKRIMFDLLEETARASNFPTRTYEYYSTFWDAFARDDKARLFFAMFEGNVIAAAFVVKNGPKAFYKDGASVRDRPAYGASHLLQWEAIQWALEDPAVTSYDMMGTPPSDQLSDTDHPYHGIGRFKTSFNKTVVDRLGSFEMVLKPSAVSLWNRYGYRVMNKLNRMFKHEVFF</sequence>
<evidence type="ECO:0000256" key="3">
    <source>
        <dbReference type="ARBA" id="ARBA00022960"/>
    </source>
</evidence>
<evidence type="ECO:0000256" key="5">
    <source>
        <dbReference type="ARBA" id="ARBA00023315"/>
    </source>
</evidence>
<dbReference type="GO" id="GO:0071555">
    <property type="term" value="P:cell wall organization"/>
    <property type="evidence" value="ECO:0007669"/>
    <property type="project" value="UniProtKB-KW"/>
</dbReference>
<name>A0A7X5R0K2_9MICO</name>
<evidence type="ECO:0000256" key="1">
    <source>
        <dbReference type="ARBA" id="ARBA00009943"/>
    </source>
</evidence>
<comment type="similarity">
    <text evidence="1">Belongs to the FemABX family.</text>
</comment>
<dbReference type="Proteomes" id="UP000541033">
    <property type="component" value="Unassembled WGS sequence"/>
</dbReference>
<dbReference type="InterPro" id="IPR016181">
    <property type="entry name" value="Acyl_CoA_acyltransferase"/>
</dbReference>
<keyword evidence="2 7" id="KW-0808">Transferase</keyword>
<keyword evidence="8" id="KW-1185">Reference proteome</keyword>
<dbReference type="EMBL" id="JAAMOX010000001">
    <property type="protein sequence ID" value="NIH53368.1"/>
    <property type="molecule type" value="Genomic_DNA"/>
</dbReference>
<accession>A0A7X5R0K2</accession>
<evidence type="ECO:0000313" key="7">
    <source>
        <dbReference type="EMBL" id="NIH53368.1"/>
    </source>
</evidence>
<dbReference type="GO" id="GO:0008360">
    <property type="term" value="P:regulation of cell shape"/>
    <property type="evidence" value="ECO:0007669"/>
    <property type="project" value="UniProtKB-KW"/>
</dbReference>
<reference evidence="7 8" key="1">
    <citation type="submission" date="2020-02" db="EMBL/GenBank/DDBJ databases">
        <title>Sequencing the genomes of 1000 actinobacteria strains.</title>
        <authorList>
            <person name="Klenk H.-P."/>
        </authorList>
    </citation>
    <scope>NUCLEOTIDE SEQUENCE [LARGE SCALE GENOMIC DNA]</scope>
    <source>
        <strain evidence="7 8">DSM 27960</strain>
    </source>
</reference>
<keyword evidence="5" id="KW-0012">Acyltransferase</keyword>
<keyword evidence="4" id="KW-0573">Peptidoglycan synthesis</keyword>
<proteinExistence type="inferred from homology"/>
<dbReference type="GO" id="GO:0009252">
    <property type="term" value="P:peptidoglycan biosynthetic process"/>
    <property type="evidence" value="ECO:0007669"/>
    <property type="project" value="UniProtKB-KW"/>
</dbReference>
<keyword evidence="6" id="KW-0961">Cell wall biogenesis/degradation</keyword>
<dbReference type="InterPro" id="IPR050644">
    <property type="entry name" value="PG_Glycine_Bridge_Synth"/>
</dbReference>
<protein>
    <submittedName>
        <fullName evidence="7">Lipid II:glycine glycyltransferase (Peptidoglycan interpeptide bridge formation enzyme)</fullName>
    </submittedName>
</protein>
<evidence type="ECO:0000256" key="6">
    <source>
        <dbReference type="ARBA" id="ARBA00023316"/>
    </source>
</evidence>
<dbReference type="PANTHER" id="PTHR36174">
    <property type="entry name" value="LIPID II:GLYCINE GLYCYLTRANSFERASE"/>
    <property type="match status" value="1"/>
</dbReference>
<comment type="caution">
    <text evidence="7">The sequence shown here is derived from an EMBL/GenBank/DDBJ whole genome shotgun (WGS) entry which is preliminary data.</text>
</comment>
<evidence type="ECO:0000313" key="8">
    <source>
        <dbReference type="Proteomes" id="UP000541033"/>
    </source>
</evidence>
<evidence type="ECO:0000256" key="2">
    <source>
        <dbReference type="ARBA" id="ARBA00022679"/>
    </source>
</evidence>
<keyword evidence="3" id="KW-0133">Cell shape</keyword>